<evidence type="ECO:0000313" key="3">
    <source>
        <dbReference type="Proteomes" id="UP000315295"/>
    </source>
</evidence>
<sequence length="91" mass="10312">MKQQDLGVLGVPCCRLGKIPTTPVTAEAHPHRPRSSISIEFFTISSILKFPTPKNICCLTGWMNGSRSSARIQERKISRRETEKEKELCQR</sequence>
<protein>
    <submittedName>
        <fullName evidence="2">Uncharacterized protein</fullName>
    </submittedName>
</protein>
<evidence type="ECO:0000256" key="1">
    <source>
        <dbReference type="SAM" id="MobiDB-lite"/>
    </source>
</evidence>
<evidence type="ECO:0000313" key="2">
    <source>
        <dbReference type="EMBL" id="TQD75017.1"/>
    </source>
</evidence>
<feature type="region of interest" description="Disordered" evidence="1">
    <location>
        <begin position="67"/>
        <end position="91"/>
    </location>
</feature>
<comment type="caution">
    <text evidence="2">The sequence shown here is derived from an EMBL/GenBank/DDBJ whole genome shotgun (WGS) entry which is preliminary data.</text>
</comment>
<gene>
    <name evidence="2" type="ORF">C1H46_039457</name>
</gene>
<keyword evidence="3" id="KW-1185">Reference proteome</keyword>
<dbReference type="Proteomes" id="UP000315295">
    <property type="component" value="Unassembled WGS sequence"/>
</dbReference>
<reference evidence="2 3" key="1">
    <citation type="journal article" date="2019" name="G3 (Bethesda)">
        <title>Sequencing of a Wild Apple (Malus baccata) Genome Unravels the Differences Between Cultivated and Wild Apple Species Regarding Disease Resistance and Cold Tolerance.</title>
        <authorList>
            <person name="Chen X."/>
        </authorList>
    </citation>
    <scope>NUCLEOTIDE SEQUENCE [LARGE SCALE GENOMIC DNA]</scope>
    <source>
        <strain evidence="3">cv. Shandingzi</strain>
        <tissue evidence="2">Leaves</tissue>
    </source>
</reference>
<organism evidence="2 3">
    <name type="scientific">Malus baccata</name>
    <name type="common">Siberian crab apple</name>
    <name type="synonym">Pyrus baccata</name>
    <dbReference type="NCBI Taxonomy" id="106549"/>
    <lineage>
        <taxon>Eukaryota</taxon>
        <taxon>Viridiplantae</taxon>
        <taxon>Streptophyta</taxon>
        <taxon>Embryophyta</taxon>
        <taxon>Tracheophyta</taxon>
        <taxon>Spermatophyta</taxon>
        <taxon>Magnoliopsida</taxon>
        <taxon>eudicotyledons</taxon>
        <taxon>Gunneridae</taxon>
        <taxon>Pentapetalae</taxon>
        <taxon>rosids</taxon>
        <taxon>fabids</taxon>
        <taxon>Rosales</taxon>
        <taxon>Rosaceae</taxon>
        <taxon>Amygdaloideae</taxon>
        <taxon>Maleae</taxon>
        <taxon>Malus</taxon>
    </lineage>
</organism>
<proteinExistence type="predicted"/>
<dbReference type="AlphaFoldDB" id="A0A540KLE5"/>
<dbReference type="EMBL" id="VIEB01001133">
    <property type="protein sequence ID" value="TQD75017.1"/>
    <property type="molecule type" value="Genomic_DNA"/>
</dbReference>
<accession>A0A540KLE5</accession>
<name>A0A540KLE5_MALBA</name>
<feature type="compositionally biased region" description="Basic and acidic residues" evidence="1">
    <location>
        <begin position="72"/>
        <end position="91"/>
    </location>
</feature>